<feature type="transmembrane region" description="Helical" evidence="5">
    <location>
        <begin position="398"/>
        <end position="416"/>
    </location>
</feature>
<accession>A0A9X5I6Y0</accession>
<feature type="transmembrane region" description="Helical" evidence="5">
    <location>
        <begin position="270"/>
        <end position="292"/>
    </location>
</feature>
<feature type="transmembrane region" description="Helical" evidence="5">
    <location>
        <begin position="55"/>
        <end position="77"/>
    </location>
</feature>
<reference evidence="6 7" key="1">
    <citation type="journal article" date="2015" name="Genome Announc.">
        <title>Draft Genome Sequence of the Terrestrial Cyanobacterium Scytonema millei VB511283, Isolated from Eastern India.</title>
        <authorList>
            <person name="Sen D."/>
            <person name="Chandrababunaidu M.M."/>
            <person name="Singh D."/>
            <person name="Sanghi N."/>
            <person name="Ghorai A."/>
            <person name="Mishra G.P."/>
            <person name="Madduluri M."/>
            <person name="Adhikary S.P."/>
            <person name="Tripathy S."/>
        </authorList>
    </citation>
    <scope>NUCLEOTIDE SEQUENCE [LARGE SCALE GENOMIC DNA]</scope>
    <source>
        <strain evidence="6 7">VB511283</strain>
    </source>
</reference>
<evidence type="ECO:0000256" key="4">
    <source>
        <dbReference type="ARBA" id="ARBA00023136"/>
    </source>
</evidence>
<feature type="transmembrane region" description="Helical" evidence="5">
    <location>
        <begin position="156"/>
        <end position="176"/>
    </location>
</feature>
<dbReference type="EMBL" id="JTJC03000017">
    <property type="protein sequence ID" value="NHC38083.1"/>
    <property type="molecule type" value="Genomic_DNA"/>
</dbReference>
<feature type="transmembrane region" description="Helical" evidence="5">
    <location>
        <begin position="304"/>
        <end position="323"/>
    </location>
</feature>
<dbReference type="AlphaFoldDB" id="A0A9X5I6Y0"/>
<dbReference type="GO" id="GO:0016020">
    <property type="term" value="C:membrane"/>
    <property type="evidence" value="ECO:0007669"/>
    <property type="project" value="UniProtKB-SubCell"/>
</dbReference>
<evidence type="ECO:0000256" key="2">
    <source>
        <dbReference type="ARBA" id="ARBA00022692"/>
    </source>
</evidence>
<dbReference type="InterPro" id="IPR052556">
    <property type="entry name" value="PolySynth_Transporter"/>
</dbReference>
<evidence type="ECO:0000313" key="7">
    <source>
        <dbReference type="Proteomes" id="UP000031532"/>
    </source>
</evidence>
<sequence>MFKPIETISQRLNPQLRKVAVNTSWLFADRILRMGVGLIVGVWVARYLGTQQFGLLNYATAFVALLTPFATLGLDNIVVREIVRNSSHKNEILGTTFFLKFLGGFVLVGLALISISLLRSGEQLTYWVVSVLSAGVIFQAFDTIDLQFQAQVQSKYTVIAKNLAFITIAFVKIILIQINASLIAFAWVVLAESVLGAIGLAINYRVQGYSLLAWRWSLTRAIALLKESWALMLSGLTIMIYMRIDQLMLGEMIDDRAVGLYSAATRISEVWYFIPMAISTSVFPTIIEAKAISESLYYQRIKQLLRLMVFLSTAIAIPMTFLSKTLVVGLFGQEYIAASSILAIHIWASLFVFMGVATSPWFITEGLTKLSLQRTLIGAIANVLLNFLLIPTCSGNGAAIATVISYAIAAFVANYFNKNTKKIFFIQIDSLLIKYWSKTK</sequence>
<organism evidence="6 7">
    <name type="scientific">Scytonema millei VB511283</name>
    <dbReference type="NCBI Taxonomy" id="1245923"/>
    <lineage>
        <taxon>Bacteria</taxon>
        <taxon>Bacillati</taxon>
        <taxon>Cyanobacteriota</taxon>
        <taxon>Cyanophyceae</taxon>
        <taxon>Nostocales</taxon>
        <taxon>Scytonemataceae</taxon>
        <taxon>Scytonema</taxon>
    </lineage>
</organism>
<feature type="transmembrane region" description="Helical" evidence="5">
    <location>
        <begin position="223"/>
        <end position="244"/>
    </location>
</feature>
<comment type="caution">
    <text evidence="6">The sequence shown here is derived from an EMBL/GenBank/DDBJ whole genome shotgun (WGS) entry which is preliminary data.</text>
</comment>
<feature type="transmembrane region" description="Helical" evidence="5">
    <location>
        <begin position="182"/>
        <end position="202"/>
    </location>
</feature>
<dbReference type="PANTHER" id="PTHR43424:SF1">
    <property type="entry name" value="LOCUS PUTATIVE PROTEIN 1-RELATED"/>
    <property type="match status" value="1"/>
</dbReference>
<proteinExistence type="predicted"/>
<gene>
    <name evidence="6" type="ORF">QH73_0026270</name>
</gene>
<feature type="transmembrane region" description="Helical" evidence="5">
    <location>
        <begin position="124"/>
        <end position="144"/>
    </location>
</feature>
<dbReference type="Proteomes" id="UP000031532">
    <property type="component" value="Unassembled WGS sequence"/>
</dbReference>
<evidence type="ECO:0000256" key="1">
    <source>
        <dbReference type="ARBA" id="ARBA00004141"/>
    </source>
</evidence>
<evidence type="ECO:0000313" key="6">
    <source>
        <dbReference type="EMBL" id="NHC38083.1"/>
    </source>
</evidence>
<keyword evidence="4 5" id="KW-0472">Membrane</keyword>
<feature type="transmembrane region" description="Helical" evidence="5">
    <location>
        <begin position="375"/>
        <end position="392"/>
    </location>
</feature>
<dbReference type="Pfam" id="PF01943">
    <property type="entry name" value="Polysacc_synt"/>
    <property type="match status" value="1"/>
</dbReference>
<evidence type="ECO:0000256" key="3">
    <source>
        <dbReference type="ARBA" id="ARBA00022989"/>
    </source>
</evidence>
<protein>
    <submittedName>
        <fullName evidence="6">Flippase</fullName>
    </submittedName>
</protein>
<dbReference type="InterPro" id="IPR002797">
    <property type="entry name" value="Polysacc_synth"/>
</dbReference>
<name>A0A9X5I6Y0_9CYAN</name>
<dbReference type="CDD" id="cd13128">
    <property type="entry name" value="MATE_Wzx_like"/>
    <property type="match status" value="1"/>
</dbReference>
<feature type="transmembrane region" description="Helical" evidence="5">
    <location>
        <begin position="335"/>
        <end position="363"/>
    </location>
</feature>
<dbReference type="RefSeq" id="WP_039713758.1">
    <property type="nucleotide sequence ID" value="NZ_JTJC03000017.1"/>
</dbReference>
<dbReference type="OrthoDB" id="5240734at2"/>
<keyword evidence="3 5" id="KW-1133">Transmembrane helix</keyword>
<keyword evidence="7" id="KW-1185">Reference proteome</keyword>
<comment type="subcellular location">
    <subcellularLocation>
        <location evidence="1">Membrane</location>
        <topology evidence="1">Multi-pass membrane protein</topology>
    </subcellularLocation>
</comment>
<evidence type="ECO:0000256" key="5">
    <source>
        <dbReference type="SAM" id="Phobius"/>
    </source>
</evidence>
<feature type="transmembrane region" description="Helical" evidence="5">
    <location>
        <begin position="31"/>
        <end position="49"/>
    </location>
</feature>
<feature type="transmembrane region" description="Helical" evidence="5">
    <location>
        <begin position="97"/>
        <end position="118"/>
    </location>
</feature>
<dbReference type="PANTHER" id="PTHR43424">
    <property type="entry name" value="LOCUS PUTATIVE PROTEIN 1-RELATED"/>
    <property type="match status" value="1"/>
</dbReference>
<keyword evidence="2 5" id="KW-0812">Transmembrane</keyword>